<feature type="transmembrane region" description="Helical" evidence="4">
    <location>
        <begin position="112"/>
        <end position="134"/>
    </location>
</feature>
<protein>
    <recommendedName>
        <fullName evidence="7">Major facilitator superfamily (MFS) profile domain-containing protein</fullName>
    </recommendedName>
</protein>
<name>A0A1W9HWR9_9HYPH</name>
<accession>A0A1W9HWR9</accession>
<dbReference type="PANTHER" id="PTHR11360:SF290">
    <property type="entry name" value="MONOCARBOXYLATE MFS PERMEASE"/>
    <property type="match status" value="1"/>
</dbReference>
<dbReference type="InterPro" id="IPR011701">
    <property type="entry name" value="MFS"/>
</dbReference>
<sequence length="413" mass="43620">MTTQGDPAPEPTGGVSRVRSLCGLALTQMIGWGTTFYPIAIIGRAVEHDLGASRELVYAGLTVMLTVSALIAPRIGRRLDREGARFIMMAGSLLSGAGLAVVALAPDLVTYLLGWVLLGLMMPMALTLSAFTAITQVMGAGTRRAITLMTFFTGLASTIFWPLMQVLLPVLGWRLMLLVFAAVQFLICLPIHWWVLPSPAAHRHRLTMTNSLAEQPGILGPAKRVPALILAATATSLHGIVGWGLALHFIEMFKSLGLAETVAVTIASLNGIMQVSARLADFVSGSRHSPLVIGVIAVILQPLAFIAILAIGATPVTAFLFILGYGISAGLMTIVRVTLPLHLFGRAVYGTYAGRLTLPQNIVFGIAPVVFAAILDQGGPVFALWTALATSLGGVIAMLVLSHYTRAPSLGQS</sequence>
<feature type="transmembrane region" description="Helical" evidence="4">
    <location>
        <begin position="56"/>
        <end position="75"/>
    </location>
</feature>
<dbReference type="GO" id="GO:0022857">
    <property type="term" value="F:transmembrane transporter activity"/>
    <property type="evidence" value="ECO:0007669"/>
    <property type="project" value="InterPro"/>
</dbReference>
<evidence type="ECO:0000313" key="5">
    <source>
        <dbReference type="EMBL" id="OQW51762.1"/>
    </source>
</evidence>
<dbReference type="SUPFAM" id="SSF103473">
    <property type="entry name" value="MFS general substrate transporter"/>
    <property type="match status" value="1"/>
</dbReference>
<dbReference type="Gene3D" id="1.20.1250.20">
    <property type="entry name" value="MFS general substrate transporter like domains"/>
    <property type="match status" value="1"/>
</dbReference>
<dbReference type="PANTHER" id="PTHR11360">
    <property type="entry name" value="MONOCARBOXYLATE TRANSPORTER"/>
    <property type="match status" value="1"/>
</dbReference>
<reference evidence="5 6" key="1">
    <citation type="journal article" date="2017" name="Water Res.">
        <title>Comammox in drinking water systems.</title>
        <authorList>
            <person name="Wang Y."/>
            <person name="Ma L."/>
            <person name="Mao Y."/>
            <person name="Jiang X."/>
            <person name="Xia Y."/>
            <person name="Yu K."/>
            <person name="Li B."/>
            <person name="Zhang T."/>
        </authorList>
    </citation>
    <scope>NUCLEOTIDE SEQUENCE [LARGE SCALE GENOMIC DNA]</scope>
    <source>
        <strain evidence="5">SG_bin8</strain>
    </source>
</reference>
<gene>
    <name evidence="5" type="ORF">A4S15_09760</name>
</gene>
<organism evidence="5 6">
    <name type="scientific">Candidatus Raskinella chloraquaticus</name>
    <dbReference type="NCBI Taxonomy" id="1951219"/>
    <lineage>
        <taxon>Bacteria</taxon>
        <taxon>Pseudomonadati</taxon>
        <taxon>Pseudomonadota</taxon>
        <taxon>Alphaproteobacteria</taxon>
        <taxon>Hyphomicrobiales</taxon>
        <taxon>Phreatobacteraceae</taxon>
        <taxon>Candidatus Raskinella</taxon>
    </lineage>
</organism>
<dbReference type="STRING" id="1827387.A4S15_09760"/>
<feature type="transmembrane region" description="Helical" evidence="4">
    <location>
        <begin position="256"/>
        <end position="279"/>
    </location>
</feature>
<feature type="transmembrane region" description="Helical" evidence="4">
    <location>
        <begin position="291"/>
        <end position="313"/>
    </location>
</feature>
<comment type="caution">
    <text evidence="5">The sequence shown here is derived from an EMBL/GenBank/DDBJ whole genome shotgun (WGS) entry which is preliminary data.</text>
</comment>
<dbReference type="RefSeq" id="WP_376802245.1">
    <property type="nucleotide sequence ID" value="NZ_DBNB01000034.1"/>
</dbReference>
<evidence type="ECO:0008006" key="7">
    <source>
        <dbReference type="Google" id="ProtNLM"/>
    </source>
</evidence>
<dbReference type="EMBL" id="LWDL01000017">
    <property type="protein sequence ID" value="OQW51762.1"/>
    <property type="molecule type" value="Genomic_DNA"/>
</dbReference>
<keyword evidence="2 4" id="KW-1133">Transmembrane helix</keyword>
<feature type="transmembrane region" description="Helical" evidence="4">
    <location>
        <begin position="87"/>
        <end position="106"/>
    </location>
</feature>
<feature type="transmembrane region" description="Helical" evidence="4">
    <location>
        <begin position="227"/>
        <end position="250"/>
    </location>
</feature>
<keyword evidence="1 4" id="KW-0812">Transmembrane</keyword>
<dbReference type="Pfam" id="PF07690">
    <property type="entry name" value="MFS_1"/>
    <property type="match status" value="1"/>
</dbReference>
<evidence type="ECO:0000313" key="6">
    <source>
        <dbReference type="Proteomes" id="UP000192872"/>
    </source>
</evidence>
<feature type="transmembrane region" description="Helical" evidence="4">
    <location>
        <begin position="319"/>
        <end position="344"/>
    </location>
</feature>
<evidence type="ECO:0000256" key="1">
    <source>
        <dbReference type="ARBA" id="ARBA00022692"/>
    </source>
</evidence>
<dbReference type="Proteomes" id="UP000192872">
    <property type="component" value="Unassembled WGS sequence"/>
</dbReference>
<feature type="transmembrane region" description="Helical" evidence="4">
    <location>
        <begin position="356"/>
        <end position="375"/>
    </location>
</feature>
<feature type="transmembrane region" description="Helical" evidence="4">
    <location>
        <begin position="146"/>
        <end position="163"/>
    </location>
</feature>
<dbReference type="InterPro" id="IPR036259">
    <property type="entry name" value="MFS_trans_sf"/>
</dbReference>
<feature type="transmembrane region" description="Helical" evidence="4">
    <location>
        <begin position="381"/>
        <end position="401"/>
    </location>
</feature>
<evidence type="ECO:0000256" key="2">
    <source>
        <dbReference type="ARBA" id="ARBA00022989"/>
    </source>
</evidence>
<evidence type="ECO:0000256" key="4">
    <source>
        <dbReference type="SAM" id="Phobius"/>
    </source>
</evidence>
<keyword evidence="3 4" id="KW-0472">Membrane</keyword>
<proteinExistence type="predicted"/>
<dbReference type="AlphaFoldDB" id="A0A1W9HWR9"/>
<evidence type="ECO:0000256" key="3">
    <source>
        <dbReference type="ARBA" id="ARBA00023136"/>
    </source>
</evidence>
<dbReference type="InterPro" id="IPR050327">
    <property type="entry name" value="Proton-linked_MCT"/>
</dbReference>
<feature type="transmembrane region" description="Helical" evidence="4">
    <location>
        <begin position="175"/>
        <end position="196"/>
    </location>
</feature>